<comment type="caution">
    <text evidence="9">The sequence shown here is derived from an EMBL/GenBank/DDBJ whole genome shotgun (WGS) entry which is preliminary data.</text>
</comment>
<dbReference type="Gene3D" id="1.10.1370.10">
    <property type="entry name" value="Neurolysin, domain 3"/>
    <property type="match status" value="1"/>
</dbReference>
<dbReference type="GO" id="GO:0004222">
    <property type="term" value="F:metalloendopeptidase activity"/>
    <property type="evidence" value="ECO:0007669"/>
    <property type="project" value="InterPro"/>
</dbReference>
<dbReference type="AlphaFoldDB" id="A0AAV7HQH4"/>
<keyword evidence="2 7" id="KW-0645">Protease</keyword>
<dbReference type="PANTHER" id="PTHR11804:SF82">
    <property type="entry name" value="THIMET OLIGOPEPTIDASE-RELATED"/>
    <property type="match status" value="1"/>
</dbReference>
<gene>
    <name evidence="9" type="ORF">IEQ34_001331</name>
</gene>
<dbReference type="EMBL" id="JAGFBR010000002">
    <property type="protein sequence ID" value="KAH0469773.1"/>
    <property type="molecule type" value="Genomic_DNA"/>
</dbReference>
<proteinExistence type="inferred from homology"/>
<accession>A0AAV7HQH4</accession>
<dbReference type="GO" id="GO:0006508">
    <property type="term" value="P:proteolysis"/>
    <property type="evidence" value="ECO:0007669"/>
    <property type="project" value="UniProtKB-KW"/>
</dbReference>
<comment type="cofactor">
    <cofactor evidence="7">
        <name>Zn(2+)</name>
        <dbReference type="ChEBI" id="CHEBI:29105"/>
    </cofactor>
    <text evidence="7">Binds 1 zinc ion.</text>
</comment>
<evidence type="ECO:0000256" key="7">
    <source>
        <dbReference type="RuleBase" id="RU003435"/>
    </source>
</evidence>
<dbReference type="GO" id="GO:0006518">
    <property type="term" value="P:peptide metabolic process"/>
    <property type="evidence" value="ECO:0007669"/>
    <property type="project" value="TreeGrafter"/>
</dbReference>
<dbReference type="InterPro" id="IPR001567">
    <property type="entry name" value="Pept_M3A_M3B_dom"/>
</dbReference>
<evidence type="ECO:0000256" key="2">
    <source>
        <dbReference type="ARBA" id="ARBA00022670"/>
    </source>
</evidence>
<dbReference type="Pfam" id="PF01432">
    <property type="entry name" value="Peptidase_M3"/>
    <property type="match status" value="1"/>
</dbReference>
<protein>
    <recommendedName>
        <fullName evidence="8">Peptidase M3A/M3B catalytic domain-containing protein</fullName>
    </recommendedName>
</protein>
<feature type="domain" description="Peptidase M3A/M3B catalytic" evidence="8">
    <location>
        <begin position="1"/>
        <end position="115"/>
    </location>
</feature>
<keyword evidence="5 7" id="KW-0862">Zinc</keyword>
<keyword evidence="6 7" id="KW-0482">Metalloprotease</keyword>
<organism evidence="9 10">
    <name type="scientific">Dendrobium chrysotoxum</name>
    <name type="common">Orchid</name>
    <dbReference type="NCBI Taxonomy" id="161865"/>
    <lineage>
        <taxon>Eukaryota</taxon>
        <taxon>Viridiplantae</taxon>
        <taxon>Streptophyta</taxon>
        <taxon>Embryophyta</taxon>
        <taxon>Tracheophyta</taxon>
        <taxon>Spermatophyta</taxon>
        <taxon>Magnoliopsida</taxon>
        <taxon>Liliopsida</taxon>
        <taxon>Asparagales</taxon>
        <taxon>Orchidaceae</taxon>
        <taxon>Epidendroideae</taxon>
        <taxon>Malaxideae</taxon>
        <taxon>Dendrobiinae</taxon>
        <taxon>Dendrobium</taxon>
    </lineage>
</organism>
<evidence type="ECO:0000259" key="8">
    <source>
        <dbReference type="Pfam" id="PF01432"/>
    </source>
</evidence>
<keyword evidence="3 7" id="KW-0479">Metal-binding</keyword>
<evidence type="ECO:0000256" key="3">
    <source>
        <dbReference type="ARBA" id="ARBA00022723"/>
    </source>
</evidence>
<evidence type="ECO:0000313" key="9">
    <source>
        <dbReference type="EMBL" id="KAH0469773.1"/>
    </source>
</evidence>
<evidence type="ECO:0000256" key="4">
    <source>
        <dbReference type="ARBA" id="ARBA00022801"/>
    </source>
</evidence>
<dbReference type="PANTHER" id="PTHR11804">
    <property type="entry name" value="PROTEASE M3 THIMET OLIGOPEPTIDASE-RELATED"/>
    <property type="match status" value="1"/>
</dbReference>
<dbReference type="GO" id="GO:0046872">
    <property type="term" value="F:metal ion binding"/>
    <property type="evidence" value="ECO:0007669"/>
    <property type="project" value="UniProtKB-UniRule"/>
</dbReference>
<name>A0AAV7HQH4_DENCH</name>
<keyword evidence="10" id="KW-1185">Reference proteome</keyword>
<evidence type="ECO:0000313" key="10">
    <source>
        <dbReference type="Proteomes" id="UP000775213"/>
    </source>
</evidence>
<sequence>MFDLIIHSSDNIDIVELLRHLHPKIMLGIPLLDGTNPASFLPRSAIGYDATCYSQLWSEVFAADIFVTKFQDDLLNQHAGLQFRNKVLAAGGFREPVDILSDYLGRKPSIQSFIQIKARNSLPVPELK</sequence>
<dbReference type="InterPro" id="IPR045090">
    <property type="entry name" value="Pept_M3A_M3B"/>
</dbReference>
<dbReference type="InterPro" id="IPR024077">
    <property type="entry name" value="Neurolysin/TOP_dom2"/>
</dbReference>
<evidence type="ECO:0000256" key="5">
    <source>
        <dbReference type="ARBA" id="ARBA00022833"/>
    </source>
</evidence>
<dbReference type="Proteomes" id="UP000775213">
    <property type="component" value="Unassembled WGS sequence"/>
</dbReference>
<comment type="similarity">
    <text evidence="1 7">Belongs to the peptidase M3 family.</text>
</comment>
<evidence type="ECO:0000256" key="1">
    <source>
        <dbReference type="ARBA" id="ARBA00006040"/>
    </source>
</evidence>
<reference evidence="9 10" key="1">
    <citation type="journal article" date="2021" name="Hortic Res">
        <title>Chromosome-scale assembly of the Dendrobium chrysotoxum genome enhances the understanding of orchid evolution.</title>
        <authorList>
            <person name="Zhang Y."/>
            <person name="Zhang G.Q."/>
            <person name="Zhang D."/>
            <person name="Liu X.D."/>
            <person name="Xu X.Y."/>
            <person name="Sun W.H."/>
            <person name="Yu X."/>
            <person name="Zhu X."/>
            <person name="Wang Z.W."/>
            <person name="Zhao X."/>
            <person name="Zhong W.Y."/>
            <person name="Chen H."/>
            <person name="Yin W.L."/>
            <person name="Huang T."/>
            <person name="Niu S.C."/>
            <person name="Liu Z.J."/>
        </authorList>
    </citation>
    <scope>NUCLEOTIDE SEQUENCE [LARGE SCALE GENOMIC DNA]</scope>
    <source>
        <strain evidence="9">Lindl</strain>
    </source>
</reference>
<evidence type="ECO:0000256" key="6">
    <source>
        <dbReference type="ARBA" id="ARBA00023049"/>
    </source>
</evidence>
<keyword evidence="4 7" id="KW-0378">Hydrolase</keyword>
<dbReference type="SUPFAM" id="SSF55486">
    <property type="entry name" value="Metalloproteases ('zincins'), catalytic domain"/>
    <property type="match status" value="1"/>
</dbReference>